<dbReference type="GO" id="GO:0008233">
    <property type="term" value="F:peptidase activity"/>
    <property type="evidence" value="ECO:0007669"/>
    <property type="project" value="UniProtKB-KW"/>
</dbReference>
<keyword evidence="1" id="KW-0378">Hydrolase</keyword>
<reference evidence="1 2" key="1">
    <citation type="submission" date="2019-08" db="EMBL/GenBank/DDBJ databases">
        <title>Draft genome sequences of two oriental melons (Cucumis melo L. var makuwa).</title>
        <authorList>
            <person name="Kwon S.-Y."/>
        </authorList>
    </citation>
    <scope>NUCLEOTIDE SEQUENCE [LARGE SCALE GENOMIC DNA]</scope>
    <source>
        <strain evidence="2">cv. Chang Bougi</strain>
        <tissue evidence="1">Leaf</tissue>
    </source>
</reference>
<name>A0A5D3BBZ8_CUCMM</name>
<proteinExistence type="predicted"/>
<dbReference type="Proteomes" id="UP000321947">
    <property type="component" value="Unassembled WGS sequence"/>
</dbReference>
<protein>
    <submittedName>
        <fullName evidence="1">Gag protease polyprotein</fullName>
    </submittedName>
</protein>
<comment type="caution">
    <text evidence="1">The sequence shown here is derived from an EMBL/GenBank/DDBJ whole genome shotgun (WGS) entry which is preliminary data.</text>
</comment>
<evidence type="ECO:0000313" key="2">
    <source>
        <dbReference type="Proteomes" id="UP000321947"/>
    </source>
</evidence>
<dbReference type="EMBL" id="SSTD01019972">
    <property type="protein sequence ID" value="TYJ95995.1"/>
    <property type="molecule type" value="Genomic_DNA"/>
</dbReference>
<dbReference type="GO" id="GO:0006508">
    <property type="term" value="P:proteolysis"/>
    <property type="evidence" value="ECO:0007669"/>
    <property type="project" value="UniProtKB-KW"/>
</dbReference>
<gene>
    <name evidence="1" type="ORF">E5676_scaffold1661G00110</name>
</gene>
<accession>A0A5D3BBZ8</accession>
<organism evidence="1 2">
    <name type="scientific">Cucumis melo var. makuwa</name>
    <name type="common">Oriental melon</name>
    <dbReference type="NCBI Taxonomy" id="1194695"/>
    <lineage>
        <taxon>Eukaryota</taxon>
        <taxon>Viridiplantae</taxon>
        <taxon>Streptophyta</taxon>
        <taxon>Embryophyta</taxon>
        <taxon>Tracheophyta</taxon>
        <taxon>Spermatophyta</taxon>
        <taxon>Magnoliopsida</taxon>
        <taxon>eudicotyledons</taxon>
        <taxon>Gunneridae</taxon>
        <taxon>Pentapetalae</taxon>
        <taxon>rosids</taxon>
        <taxon>fabids</taxon>
        <taxon>Cucurbitales</taxon>
        <taxon>Cucurbitaceae</taxon>
        <taxon>Benincaseae</taxon>
        <taxon>Cucumis</taxon>
    </lineage>
</organism>
<sequence>MKPNENFVTWAWDMRLFTRTRSSSQPFVTSTPRRHAQSRLIELECYVAANGRISMTIALGAEKPISPYVADNTSRSSRATSSSMIKMNRFVEHQMVSSFKEFWGDCHRSNHRRIRLLDKSSLTIIAAGQSHFYNNKTSLLNKEESRSTVWSCSSKHTFETGRSCPRLRMMLITPVPADPGGSCNVPNIQADAVARLSTYFFSPSFSTAPARPSPPPSSSVPQRQRTAVAVAPFPIFLSISRKQSTVDHPTSAFISFIPVAAVRPSFDRVCQRPAALRRIAWPRSRRPTPNVHATPVDSLSADLIKGHSQVQVRDFLLLDLGSSVTASCSLCAIVCNELFTDRHRCPDVLCIVVMLVGYVVNWNCMSVDFKVLMLGKGTTRGRPTRSKKDALTYDVSLCFCVLMAKTILATRQPVAQATDPAAPVTHADFAAMEQRFRDLIMQMREQQQPAPHAPAPAPVVPQVVQDQLSAEAKHLRDFRKYNPTTFDGSLEDPTRAQLWLSSLETIFWYMKCPEDQKVQCAVFMLTDRGTA</sequence>
<evidence type="ECO:0000313" key="1">
    <source>
        <dbReference type="EMBL" id="TYJ95995.1"/>
    </source>
</evidence>
<dbReference type="AlphaFoldDB" id="A0A5D3BBZ8"/>
<keyword evidence="1" id="KW-0645">Protease</keyword>